<dbReference type="InterPro" id="IPR036890">
    <property type="entry name" value="HATPase_C_sf"/>
</dbReference>
<keyword evidence="10" id="KW-0902">Two-component regulatory system</keyword>
<dbReference type="SMART" id="SM00388">
    <property type="entry name" value="HisKA"/>
    <property type="match status" value="1"/>
</dbReference>
<dbReference type="SMART" id="SM00387">
    <property type="entry name" value="HATPase_c"/>
    <property type="match status" value="1"/>
</dbReference>
<evidence type="ECO:0000256" key="2">
    <source>
        <dbReference type="ARBA" id="ARBA00004651"/>
    </source>
</evidence>
<dbReference type="InterPro" id="IPR003661">
    <property type="entry name" value="HisK_dim/P_dom"/>
</dbReference>
<dbReference type="CDD" id="cd06225">
    <property type="entry name" value="HAMP"/>
    <property type="match status" value="1"/>
</dbReference>
<dbReference type="KEGG" id="plig:NAG76_08785"/>
<feature type="transmembrane region" description="Helical" evidence="12">
    <location>
        <begin position="43"/>
        <end position="65"/>
    </location>
</feature>
<dbReference type="InterPro" id="IPR005467">
    <property type="entry name" value="His_kinase_dom"/>
</dbReference>
<dbReference type="InterPro" id="IPR036097">
    <property type="entry name" value="HisK_dim/P_sf"/>
</dbReference>
<dbReference type="Proteomes" id="UP001056756">
    <property type="component" value="Chromosome"/>
</dbReference>
<evidence type="ECO:0000256" key="12">
    <source>
        <dbReference type="SAM" id="Phobius"/>
    </source>
</evidence>
<accession>A0A9J6ZJP1</accession>
<dbReference type="Pfam" id="PF00672">
    <property type="entry name" value="HAMP"/>
    <property type="match status" value="1"/>
</dbReference>
<dbReference type="Pfam" id="PF02518">
    <property type="entry name" value="HATPase_c"/>
    <property type="match status" value="1"/>
</dbReference>
<keyword evidence="6" id="KW-0808">Transferase</keyword>
<dbReference type="SUPFAM" id="SSF47384">
    <property type="entry name" value="Homodimeric domain of signal transducing histidine kinase"/>
    <property type="match status" value="1"/>
</dbReference>
<evidence type="ECO:0000259" key="14">
    <source>
        <dbReference type="PROSITE" id="PS50885"/>
    </source>
</evidence>
<dbReference type="GO" id="GO:0000155">
    <property type="term" value="F:phosphorelay sensor kinase activity"/>
    <property type="evidence" value="ECO:0007669"/>
    <property type="project" value="InterPro"/>
</dbReference>
<keyword evidence="4" id="KW-1003">Cell membrane</keyword>
<sequence length="344" mass="39184">MKTLNVLKHILMQIFFFSLIIASFSIAYLLVQQIQIEMSDYVRFVAMTITGIFVMFILSGIIHLFTRNKHRYIYQEINVALRKVASGDFNVSLDFSVNQRSELTQLVDHFNHMTKQLQQMEDLRQEFISNVSHEIQSPLTSIVGFAQALQHNNLSTEESSHYLNIIETESRRLSKLSDNLMKLTSLESDQHPFEKKHYFLNQQIKSIILACEPNWTQKNLVLDISLDKVSIIADEDLMSQVWTNIIHNSIKFTPSDGTITISLRQAEEQAIILITDTGIGIAKQDQLHIFERFYKADHARERSKGGNGLGLSIVKKIVEMHGGTITVESELGKGTTSTITLPIS</sequence>
<evidence type="ECO:0000256" key="9">
    <source>
        <dbReference type="ARBA" id="ARBA00022840"/>
    </source>
</evidence>
<dbReference type="PANTHER" id="PTHR43711:SF1">
    <property type="entry name" value="HISTIDINE KINASE 1"/>
    <property type="match status" value="1"/>
</dbReference>
<evidence type="ECO:0000256" key="10">
    <source>
        <dbReference type="ARBA" id="ARBA00023012"/>
    </source>
</evidence>
<comment type="catalytic activity">
    <reaction evidence="1">
        <text>ATP + protein L-histidine = ADP + protein N-phospho-L-histidine.</text>
        <dbReference type="EC" id="2.7.13.3"/>
    </reaction>
</comment>
<evidence type="ECO:0000256" key="8">
    <source>
        <dbReference type="ARBA" id="ARBA00022777"/>
    </source>
</evidence>
<dbReference type="Pfam" id="PF00512">
    <property type="entry name" value="HisKA"/>
    <property type="match status" value="1"/>
</dbReference>
<evidence type="ECO:0000313" key="15">
    <source>
        <dbReference type="EMBL" id="URN96292.1"/>
    </source>
</evidence>
<feature type="domain" description="HAMP" evidence="14">
    <location>
        <begin position="75"/>
        <end position="122"/>
    </location>
</feature>
<proteinExistence type="predicted"/>
<keyword evidence="7" id="KW-0547">Nucleotide-binding</keyword>
<dbReference type="FunFam" id="1.10.287.130:FF:000001">
    <property type="entry name" value="Two-component sensor histidine kinase"/>
    <property type="match status" value="1"/>
</dbReference>
<dbReference type="PROSITE" id="PS50885">
    <property type="entry name" value="HAMP"/>
    <property type="match status" value="1"/>
</dbReference>
<dbReference type="FunFam" id="3.30.565.10:FF:000006">
    <property type="entry name" value="Sensor histidine kinase WalK"/>
    <property type="match status" value="1"/>
</dbReference>
<keyword evidence="12" id="KW-1133">Transmembrane helix</keyword>
<evidence type="ECO:0000256" key="4">
    <source>
        <dbReference type="ARBA" id="ARBA00022475"/>
    </source>
</evidence>
<dbReference type="AlphaFoldDB" id="A0A9J6ZJP1"/>
<dbReference type="PANTHER" id="PTHR43711">
    <property type="entry name" value="TWO-COMPONENT HISTIDINE KINASE"/>
    <property type="match status" value="1"/>
</dbReference>
<evidence type="ECO:0000256" key="6">
    <source>
        <dbReference type="ARBA" id="ARBA00022679"/>
    </source>
</evidence>
<dbReference type="EC" id="2.7.13.3" evidence="3"/>
<dbReference type="InterPro" id="IPR050736">
    <property type="entry name" value="Sensor_HK_Regulatory"/>
</dbReference>
<evidence type="ECO:0000256" key="7">
    <source>
        <dbReference type="ARBA" id="ARBA00022741"/>
    </source>
</evidence>
<dbReference type="CDD" id="cd00082">
    <property type="entry name" value="HisKA"/>
    <property type="match status" value="1"/>
</dbReference>
<evidence type="ECO:0000256" key="1">
    <source>
        <dbReference type="ARBA" id="ARBA00000085"/>
    </source>
</evidence>
<keyword evidence="12" id="KW-0812">Transmembrane</keyword>
<dbReference type="PROSITE" id="PS50109">
    <property type="entry name" value="HIS_KIN"/>
    <property type="match status" value="1"/>
</dbReference>
<dbReference type="PRINTS" id="PR00344">
    <property type="entry name" value="BCTRLSENSOR"/>
</dbReference>
<dbReference type="GO" id="GO:0005886">
    <property type="term" value="C:plasma membrane"/>
    <property type="evidence" value="ECO:0007669"/>
    <property type="project" value="UniProtKB-SubCell"/>
</dbReference>
<dbReference type="CDD" id="cd00075">
    <property type="entry name" value="HATPase"/>
    <property type="match status" value="1"/>
</dbReference>
<keyword evidence="5" id="KW-0597">Phosphoprotein</keyword>
<dbReference type="InterPro" id="IPR003660">
    <property type="entry name" value="HAMP_dom"/>
</dbReference>
<keyword evidence="11 12" id="KW-0472">Membrane</keyword>
<keyword evidence="8 15" id="KW-0418">Kinase</keyword>
<gene>
    <name evidence="15" type="ORF">NAG76_08785</name>
</gene>
<evidence type="ECO:0000256" key="5">
    <source>
        <dbReference type="ARBA" id="ARBA00022553"/>
    </source>
</evidence>
<dbReference type="Gene3D" id="1.10.287.130">
    <property type="match status" value="1"/>
</dbReference>
<reference evidence="15" key="1">
    <citation type="submission" date="2022-05" db="EMBL/GenBank/DDBJ databases">
        <title>Novel bacterial taxa in a minimal lignocellulolytic consortium and its capacity to transform plastics disclosed by genome-resolved metagenomics.</title>
        <authorList>
            <person name="Rodriguez C.A.D."/>
            <person name="Diaz-Garcia L."/>
            <person name="Herrera K."/>
            <person name="Tarazona N.A."/>
            <person name="Sproer C."/>
            <person name="Overmann J."/>
            <person name="Jimenez D.J."/>
        </authorList>
    </citation>
    <scope>NUCLEOTIDE SEQUENCE</scope>
    <source>
        <strain evidence="15">MAG5</strain>
    </source>
</reference>
<evidence type="ECO:0000313" key="16">
    <source>
        <dbReference type="Proteomes" id="UP001056756"/>
    </source>
</evidence>
<dbReference type="SUPFAM" id="SSF158472">
    <property type="entry name" value="HAMP domain-like"/>
    <property type="match status" value="1"/>
</dbReference>
<dbReference type="EMBL" id="CP097899">
    <property type="protein sequence ID" value="URN96292.1"/>
    <property type="molecule type" value="Genomic_DNA"/>
</dbReference>
<evidence type="ECO:0000259" key="13">
    <source>
        <dbReference type="PROSITE" id="PS50109"/>
    </source>
</evidence>
<evidence type="ECO:0000256" key="3">
    <source>
        <dbReference type="ARBA" id="ARBA00012438"/>
    </source>
</evidence>
<dbReference type="InterPro" id="IPR003594">
    <property type="entry name" value="HATPase_dom"/>
</dbReference>
<dbReference type="Gene3D" id="6.10.340.10">
    <property type="match status" value="1"/>
</dbReference>
<evidence type="ECO:0000256" key="11">
    <source>
        <dbReference type="ARBA" id="ARBA00023136"/>
    </source>
</evidence>
<comment type="subcellular location">
    <subcellularLocation>
        <location evidence="2">Cell membrane</location>
        <topology evidence="2">Multi-pass membrane protein</topology>
    </subcellularLocation>
</comment>
<feature type="domain" description="Histidine kinase" evidence="13">
    <location>
        <begin position="130"/>
        <end position="344"/>
    </location>
</feature>
<dbReference type="SUPFAM" id="SSF55874">
    <property type="entry name" value="ATPase domain of HSP90 chaperone/DNA topoisomerase II/histidine kinase"/>
    <property type="match status" value="1"/>
</dbReference>
<dbReference type="Gene3D" id="3.30.565.10">
    <property type="entry name" value="Histidine kinase-like ATPase, C-terminal domain"/>
    <property type="match status" value="1"/>
</dbReference>
<organism evidence="15 16">
    <name type="scientific">Candidatus Pristimantibacillus lignocellulolyticus</name>
    <dbReference type="NCBI Taxonomy" id="2994561"/>
    <lineage>
        <taxon>Bacteria</taxon>
        <taxon>Bacillati</taxon>
        <taxon>Bacillota</taxon>
        <taxon>Bacilli</taxon>
        <taxon>Bacillales</taxon>
        <taxon>Paenibacillaceae</taxon>
        <taxon>Candidatus Pristimantibacillus</taxon>
    </lineage>
</organism>
<dbReference type="InterPro" id="IPR004358">
    <property type="entry name" value="Sig_transdc_His_kin-like_C"/>
</dbReference>
<feature type="transmembrane region" description="Helical" evidence="12">
    <location>
        <begin position="12"/>
        <end position="31"/>
    </location>
</feature>
<name>A0A9J6ZJP1_9BACL</name>
<keyword evidence="9" id="KW-0067">ATP-binding</keyword>
<dbReference type="GO" id="GO:0005524">
    <property type="term" value="F:ATP binding"/>
    <property type="evidence" value="ECO:0007669"/>
    <property type="project" value="UniProtKB-KW"/>
</dbReference>
<protein>
    <recommendedName>
        <fullName evidence="3">histidine kinase</fullName>
        <ecNumber evidence="3">2.7.13.3</ecNumber>
    </recommendedName>
</protein>